<dbReference type="GO" id="GO:0005524">
    <property type="term" value="F:ATP binding"/>
    <property type="evidence" value="ECO:0007669"/>
    <property type="project" value="UniProtKB-KW"/>
</dbReference>
<evidence type="ECO:0000256" key="7">
    <source>
        <dbReference type="ARBA" id="ARBA00023146"/>
    </source>
</evidence>
<evidence type="ECO:0000256" key="4">
    <source>
        <dbReference type="ARBA" id="ARBA00022741"/>
    </source>
</evidence>
<dbReference type="EMBL" id="FQZG01000004">
    <property type="protein sequence ID" value="SHI36289.1"/>
    <property type="molecule type" value="Genomic_DNA"/>
</dbReference>
<dbReference type="STRING" id="1123357.SAMN02745244_00209"/>
<dbReference type="InterPro" id="IPR001412">
    <property type="entry name" value="aa-tRNA-synth_I_CS"/>
</dbReference>
<comment type="similarity">
    <text evidence="1 10">Belongs to the class-I aminoacyl-tRNA synthetase family.</text>
</comment>
<dbReference type="CDD" id="cd00806">
    <property type="entry name" value="TrpRS_core"/>
    <property type="match status" value="1"/>
</dbReference>
<evidence type="ECO:0000256" key="8">
    <source>
        <dbReference type="ARBA" id="ARBA00049929"/>
    </source>
</evidence>
<dbReference type="PANTHER" id="PTHR43766:SF1">
    <property type="entry name" value="TRYPTOPHAN--TRNA LIGASE, MITOCHONDRIAL"/>
    <property type="match status" value="1"/>
</dbReference>
<dbReference type="NCBIfam" id="TIGR00233">
    <property type="entry name" value="trpS"/>
    <property type="match status" value="1"/>
</dbReference>
<evidence type="ECO:0000256" key="1">
    <source>
        <dbReference type="ARBA" id="ARBA00005594"/>
    </source>
</evidence>
<dbReference type="InterPro" id="IPR014729">
    <property type="entry name" value="Rossmann-like_a/b/a_fold"/>
</dbReference>
<dbReference type="Gene3D" id="1.10.240.10">
    <property type="entry name" value="Tyrosyl-Transfer RNA Synthetase"/>
    <property type="match status" value="1"/>
</dbReference>
<dbReference type="InterPro" id="IPR050203">
    <property type="entry name" value="Trp-tRNA_synthetase"/>
</dbReference>
<name>A0A1M6AIF8_9ACTN</name>
<dbReference type="FunFam" id="1.10.240.10:FF:000005">
    <property type="entry name" value="Tryptophan--tRNA ligase"/>
    <property type="match status" value="1"/>
</dbReference>
<dbReference type="OrthoDB" id="9801042at2"/>
<organism evidence="11 12">
    <name type="scientific">Tessaracoccus bendigoensis DSM 12906</name>
    <dbReference type="NCBI Taxonomy" id="1123357"/>
    <lineage>
        <taxon>Bacteria</taxon>
        <taxon>Bacillati</taxon>
        <taxon>Actinomycetota</taxon>
        <taxon>Actinomycetes</taxon>
        <taxon>Propionibacteriales</taxon>
        <taxon>Propionibacteriaceae</taxon>
        <taxon>Tessaracoccus</taxon>
    </lineage>
</organism>
<evidence type="ECO:0000256" key="5">
    <source>
        <dbReference type="ARBA" id="ARBA00022840"/>
    </source>
</evidence>
<reference evidence="11 12" key="1">
    <citation type="submission" date="2016-11" db="EMBL/GenBank/DDBJ databases">
        <authorList>
            <person name="Jaros S."/>
            <person name="Januszkiewicz K."/>
            <person name="Wedrychowicz H."/>
        </authorList>
    </citation>
    <scope>NUCLEOTIDE SEQUENCE [LARGE SCALE GENOMIC DNA]</scope>
    <source>
        <strain evidence="11 12">DSM 12906</strain>
    </source>
</reference>
<dbReference type="InterPro" id="IPR002306">
    <property type="entry name" value="Trp-tRNA-ligase"/>
</dbReference>
<evidence type="ECO:0000256" key="6">
    <source>
        <dbReference type="ARBA" id="ARBA00022917"/>
    </source>
</evidence>
<proteinExistence type="inferred from homology"/>
<dbReference type="EC" id="6.1.1.2" evidence="2 9"/>
<dbReference type="PRINTS" id="PR01039">
    <property type="entry name" value="TRNASYNTHTRP"/>
</dbReference>
<sequence length="363" mass="39922">MSLDQATPDSDASLARSTERSLELEAQIAKDPARFRILTGDRPTGHLHIGHYFGSLQNRVRLAELGIDTMILIADYQVITDRDGVGPIRERVFSLLADYLAVGLDPASATFFTHSAIPALNQLMLPFLSLVTDAELRRNPTVKTELDDTGGRPMSGLLLTYPVHQAADILFCKANLVPVGKDQLPHLEQARVIARRFDERYGRADKDHPVFPEPDALLSASGTILGLDGQKMSKSKGNTIELRMSADETAKLIKRAVTDSDRHITFDPENRPEVSNLVNLVALTQKRRPEEVADELGDAGGGGLKKVLTEALNEYFAPIRARRAELEADPGFLRSVLSDGNERANAIADQTLTEVRTAMQMTY</sequence>
<dbReference type="PROSITE" id="PS00178">
    <property type="entry name" value="AA_TRNA_LIGASE_I"/>
    <property type="match status" value="1"/>
</dbReference>
<evidence type="ECO:0000256" key="10">
    <source>
        <dbReference type="RuleBase" id="RU363036"/>
    </source>
</evidence>
<accession>A0A1M6AIF8</accession>
<comment type="catalytic activity">
    <reaction evidence="8">
        <text>tRNA(Trp) + L-tryptophan + ATP = L-tryptophyl-tRNA(Trp) + AMP + diphosphate + H(+)</text>
        <dbReference type="Rhea" id="RHEA:24080"/>
        <dbReference type="Rhea" id="RHEA-COMP:9671"/>
        <dbReference type="Rhea" id="RHEA-COMP:9705"/>
        <dbReference type="ChEBI" id="CHEBI:15378"/>
        <dbReference type="ChEBI" id="CHEBI:30616"/>
        <dbReference type="ChEBI" id="CHEBI:33019"/>
        <dbReference type="ChEBI" id="CHEBI:57912"/>
        <dbReference type="ChEBI" id="CHEBI:78442"/>
        <dbReference type="ChEBI" id="CHEBI:78535"/>
        <dbReference type="ChEBI" id="CHEBI:456215"/>
        <dbReference type="EC" id="6.1.1.2"/>
    </reaction>
</comment>
<evidence type="ECO:0000256" key="3">
    <source>
        <dbReference type="ARBA" id="ARBA00022598"/>
    </source>
</evidence>
<dbReference type="Gene3D" id="3.40.50.620">
    <property type="entry name" value="HUPs"/>
    <property type="match status" value="1"/>
</dbReference>
<dbReference type="RefSeq" id="WP_073185589.1">
    <property type="nucleotide sequence ID" value="NZ_FQZG01000004.1"/>
</dbReference>
<keyword evidence="5 10" id="KW-0067">ATP-binding</keyword>
<dbReference type="PANTHER" id="PTHR43766">
    <property type="entry name" value="TRYPTOPHAN--TRNA LIGASE, MITOCHONDRIAL"/>
    <property type="match status" value="1"/>
</dbReference>
<gene>
    <name evidence="11" type="ORF">SAMN02745244_00209</name>
</gene>
<evidence type="ECO:0000313" key="11">
    <source>
        <dbReference type="EMBL" id="SHI36289.1"/>
    </source>
</evidence>
<keyword evidence="12" id="KW-1185">Reference proteome</keyword>
<keyword evidence="6 10" id="KW-0648">Protein biosynthesis</keyword>
<keyword evidence="7 10" id="KW-0030">Aminoacyl-tRNA synthetase</keyword>
<protein>
    <recommendedName>
        <fullName evidence="2 9">Tryptophan--tRNA ligase</fullName>
        <ecNumber evidence="2 9">6.1.1.2</ecNumber>
    </recommendedName>
</protein>
<dbReference type="Pfam" id="PF00579">
    <property type="entry name" value="tRNA-synt_1b"/>
    <property type="match status" value="1"/>
</dbReference>
<evidence type="ECO:0000256" key="2">
    <source>
        <dbReference type="ARBA" id="ARBA00013161"/>
    </source>
</evidence>
<dbReference type="GO" id="GO:0004830">
    <property type="term" value="F:tryptophan-tRNA ligase activity"/>
    <property type="evidence" value="ECO:0007669"/>
    <property type="project" value="UniProtKB-UniRule"/>
</dbReference>
<keyword evidence="3 10" id="KW-0436">Ligase</keyword>
<evidence type="ECO:0000313" key="12">
    <source>
        <dbReference type="Proteomes" id="UP000184512"/>
    </source>
</evidence>
<dbReference type="SUPFAM" id="SSF52374">
    <property type="entry name" value="Nucleotidylyl transferase"/>
    <property type="match status" value="1"/>
</dbReference>
<dbReference type="AlphaFoldDB" id="A0A1M6AIF8"/>
<dbReference type="GO" id="GO:0006436">
    <property type="term" value="P:tryptophanyl-tRNA aminoacylation"/>
    <property type="evidence" value="ECO:0007669"/>
    <property type="project" value="UniProtKB-UniRule"/>
</dbReference>
<keyword evidence="4 10" id="KW-0547">Nucleotide-binding</keyword>
<dbReference type="GO" id="GO:0005737">
    <property type="term" value="C:cytoplasm"/>
    <property type="evidence" value="ECO:0007669"/>
    <property type="project" value="UniProtKB-UniRule"/>
</dbReference>
<dbReference type="InterPro" id="IPR002305">
    <property type="entry name" value="aa-tRNA-synth_Ic"/>
</dbReference>
<dbReference type="Proteomes" id="UP000184512">
    <property type="component" value="Unassembled WGS sequence"/>
</dbReference>
<evidence type="ECO:0000256" key="9">
    <source>
        <dbReference type="NCBIfam" id="TIGR00233"/>
    </source>
</evidence>